<dbReference type="InterPro" id="IPR001245">
    <property type="entry name" value="Ser-Thr/Tyr_kinase_cat_dom"/>
</dbReference>
<keyword evidence="5" id="KW-0812">Transmembrane</keyword>
<evidence type="ECO:0000256" key="4">
    <source>
        <dbReference type="ARBA" id="ARBA00022737"/>
    </source>
</evidence>
<evidence type="ECO:0000256" key="3">
    <source>
        <dbReference type="ARBA" id="ARBA00022729"/>
    </source>
</evidence>
<protein>
    <submittedName>
        <fullName evidence="9">LRR receptor-like serine/threonine-protein kinase FEI 1</fullName>
    </submittedName>
</protein>
<dbReference type="InterPro" id="IPR000719">
    <property type="entry name" value="Prot_kinase_dom"/>
</dbReference>
<dbReference type="SUPFAM" id="SSF52058">
    <property type="entry name" value="L domain-like"/>
    <property type="match status" value="1"/>
</dbReference>
<keyword evidence="8" id="KW-1185">Reference proteome</keyword>
<keyword evidence="5" id="KW-1133">Transmembrane helix</keyword>
<evidence type="ECO:0000256" key="5">
    <source>
        <dbReference type="SAM" id="Phobius"/>
    </source>
</evidence>
<evidence type="ECO:0000256" key="1">
    <source>
        <dbReference type="ARBA" id="ARBA00004479"/>
    </source>
</evidence>
<dbReference type="PANTHER" id="PTHR48006">
    <property type="entry name" value="LEUCINE-RICH REPEAT-CONTAINING PROTEIN DDB_G0281931-RELATED"/>
    <property type="match status" value="1"/>
</dbReference>
<dbReference type="InterPro" id="IPR032675">
    <property type="entry name" value="LRR_dom_sf"/>
</dbReference>
<reference evidence="9" key="1">
    <citation type="submission" date="2025-08" db="UniProtKB">
        <authorList>
            <consortium name="RefSeq"/>
        </authorList>
    </citation>
    <scope>IDENTIFICATION</scope>
    <source>
        <tissue evidence="9">Seedling</tissue>
    </source>
</reference>
<evidence type="ECO:0000313" key="9">
    <source>
        <dbReference type="RefSeq" id="XP_015877844.4"/>
    </source>
</evidence>
<name>A0A6P3ZR36_ZIZJJ</name>
<feature type="transmembrane region" description="Helical" evidence="5">
    <location>
        <begin position="306"/>
        <end position="327"/>
    </location>
</feature>
<feature type="domain" description="Protein kinase" evidence="7">
    <location>
        <begin position="408"/>
        <end position="680"/>
    </location>
</feature>
<feature type="signal peptide" evidence="6">
    <location>
        <begin position="1"/>
        <end position="22"/>
    </location>
</feature>
<feature type="chain" id="PRO_5046961018" evidence="6">
    <location>
        <begin position="23"/>
        <end position="683"/>
    </location>
</feature>
<gene>
    <name evidence="9" type="primary">LOC107414250</name>
</gene>
<dbReference type="CDD" id="cd14066">
    <property type="entry name" value="STKc_IRAK"/>
    <property type="match status" value="1"/>
</dbReference>
<dbReference type="GeneID" id="107414250"/>
<evidence type="ECO:0000259" key="7">
    <source>
        <dbReference type="PROSITE" id="PS50011"/>
    </source>
</evidence>
<proteinExistence type="predicted"/>
<evidence type="ECO:0000256" key="6">
    <source>
        <dbReference type="SAM" id="SignalP"/>
    </source>
</evidence>
<dbReference type="AlphaFoldDB" id="A0A6P3ZR36"/>
<dbReference type="RefSeq" id="XP_015877844.4">
    <property type="nucleotide sequence ID" value="XM_016022358.4"/>
</dbReference>
<dbReference type="InterPro" id="IPR011009">
    <property type="entry name" value="Kinase-like_dom_sf"/>
</dbReference>
<dbReference type="Pfam" id="PF23598">
    <property type="entry name" value="LRR_14"/>
    <property type="match status" value="1"/>
</dbReference>
<dbReference type="InterPro" id="IPR013210">
    <property type="entry name" value="LRR_N_plant-typ"/>
</dbReference>
<evidence type="ECO:0000313" key="8">
    <source>
        <dbReference type="Proteomes" id="UP001652623"/>
    </source>
</evidence>
<dbReference type="InParanoid" id="A0A6P3ZR36"/>
<dbReference type="InterPro" id="IPR051824">
    <property type="entry name" value="LRR_Rcpt-Like_S/T_Kinase"/>
</dbReference>
<keyword evidence="3 6" id="KW-0732">Signal</keyword>
<dbReference type="Pfam" id="PF08263">
    <property type="entry name" value="LRRNT_2"/>
    <property type="match status" value="1"/>
</dbReference>
<dbReference type="Gene3D" id="3.80.10.10">
    <property type="entry name" value="Ribonuclease Inhibitor"/>
    <property type="match status" value="2"/>
</dbReference>
<dbReference type="Gene3D" id="1.10.510.10">
    <property type="entry name" value="Transferase(Phosphotransferase) domain 1"/>
    <property type="match status" value="1"/>
</dbReference>
<dbReference type="PROSITE" id="PS50011">
    <property type="entry name" value="PROTEIN_KINASE_DOM"/>
    <property type="match status" value="1"/>
</dbReference>
<dbReference type="SUPFAM" id="SSF56112">
    <property type="entry name" value="Protein kinase-like (PK-like)"/>
    <property type="match status" value="1"/>
</dbReference>
<keyword evidence="4" id="KW-0677">Repeat</keyword>
<evidence type="ECO:0000256" key="2">
    <source>
        <dbReference type="ARBA" id="ARBA00022614"/>
    </source>
</evidence>
<dbReference type="PANTHER" id="PTHR48006:SF57">
    <property type="entry name" value="LEUCINE-RICH REPEAT PROTEIN KINASE FAMILY PROTEIN"/>
    <property type="match status" value="1"/>
</dbReference>
<accession>A0A6P3ZR36</accession>
<dbReference type="GO" id="GO:0005524">
    <property type="term" value="F:ATP binding"/>
    <property type="evidence" value="ECO:0007669"/>
    <property type="project" value="InterPro"/>
</dbReference>
<sequence length="683" mass="74425">MGFKVFLFSLLILIASLKWVCGNAEHKALMDIKAALDPENQYLSSWTINGNPCDGYFEGLACNEVGQVANISLQGRGLSGKLSPAIADLKNLTGLYLHYNSLYGEIPREIANLTQLGDLYLNVNNLSGEIPSEIGNMGSLQVLQLCYNQLTGSIPTQLGSLTKLSVLALQSNQLTGAIPASLGNLEMLVRLDLSFNNLFGSVPSKLAEAPLLEVLDIRNNTLSGNVPPALKKLNEDFLYGNNLGLCGVGFASLKACNVSGLDNPSRPEPYASGTTGLSTRNIPETANVILPCNQTRCSNLSKSHQASVVGGVVVITIALFAIGILTCTQYRRRKQKLGTPFDISDCRLNDDHAKGAVNRKKGSPLISLEYSNGWDPLADGRNLSVFAQEVFHSFRFNLDEVEAATHYFSEMNLLGKSNFSATYKGVLRDGSVVAIKSIGKTCCKSEESEFLKGLNILASLRHENLVRLRGFCCSRGRGECFLIYDFVPNGNLLRYLDVKDGDGQVLEWSTRVSILKGIAKGVTYLHGYKPNKPALVHQNISAEKVLIDQRFNPILSDSGLHKLLTNDVVFSALKASAAMGYLAPEYTTTGRFTEKSDVYAFGVLVFQVLSGKRKITSSMRLSAETSRFQDLIDSNLHGRFFEYEAAKLARIALLCTHESPLERPCMEAIVQELGNCSSCLSIG</sequence>
<dbReference type="GO" id="GO:0016020">
    <property type="term" value="C:membrane"/>
    <property type="evidence" value="ECO:0007669"/>
    <property type="project" value="UniProtKB-SubCell"/>
</dbReference>
<dbReference type="KEGG" id="zju:107414250"/>
<dbReference type="GO" id="GO:0004674">
    <property type="term" value="F:protein serine/threonine kinase activity"/>
    <property type="evidence" value="ECO:0007669"/>
    <property type="project" value="UniProtKB-EC"/>
</dbReference>
<dbReference type="Gene3D" id="3.30.200.20">
    <property type="entry name" value="Phosphorylase Kinase, domain 1"/>
    <property type="match status" value="1"/>
</dbReference>
<organism evidence="8 9">
    <name type="scientific">Ziziphus jujuba</name>
    <name type="common">Chinese jujube</name>
    <name type="synonym">Ziziphus sativa</name>
    <dbReference type="NCBI Taxonomy" id="326968"/>
    <lineage>
        <taxon>Eukaryota</taxon>
        <taxon>Viridiplantae</taxon>
        <taxon>Streptophyta</taxon>
        <taxon>Embryophyta</taxon>
        <taxon>Tracheophyta</taxon>
        <taxon>Spermatophyta</taxon>
        <taxon>Magnoliopsida</taxon>
        <taxon>eudicotyledons</taxon>
        <taxon>Gunneridae</taxon>
        <taxon>Pentapetalae</taxon>
        <taxon>rosids</taxon>
        <taxon>fabids</taxon>
        <taxon>Rosales</taxon>
        <taxon>Rhamnaceae</taxon>
        <taxon>Paliureae</taxon>
        <taxon>Ziziphus</taxon>
    </lineage>
</organism>
<dbReference type="Proteomes" id="UP001652623">
    <property type="component" value="Chromosome 8"/>
</dbReference>
<dbReference type="InterPro" id="IPR055414">
    <property type="entry name" value="LRR_R13L4/SHOC2-like"/>
</dbReference>
<comment type="subcellular location">
    <subcellularLocation>
        <location evidence="1">Membrane</location>
        <topology evidence="1">Single-pass type I membrane protein</topology>
    </subcellularLocation>
</comment>
<keyword evidence="5" id="KW-0472">Membrane</keyword>
<dbReference type="FunCoup" id="A0A6P3ZR36">
    <property type="interactions" value="905"/>
</dbReference>
<keyword evidence="2" id="KW-0433">Leucine-rich repeat</keyword>
<dbReference type="Pfam" id="PF07714">
    <property type="entry name" value="PK_Tyr_Ser-Thr"/>
    <property type="match status" value="1"/>
</dbReference>